<comment type="caution">
    <text evidence="3">The sequence shown here is derived from an EMBL/GenBank/DDBJ whole genome shotgun (WGS) entry which is preliminary data.</text>
</comment>
<keyword evidence="2" id="KW-0472">Membrane</keyword>
<dbReference type="Proteomes" id="UP001595456">
    <property type="component" value="Unassembled WGS sequence"/>
</dbReference>
<dbReference type="Pfam" id="PF01183">
    <property type="entry name" value="Glyco_hydro_25"/>
    <property type="match status" value="1"/>
</dbReference>
<organism evidence="3 4">
    <name type="scientific">Alteraurantiacibacter palmitatis</name>
    <dbReference type="NCBI Taxonomy" id="2054628"/>
    <lineage>
        <taxon>Bacteria</taxon>
        <taxon>Pseudomonadati</taxon>
        <taxon>Pseudomonadota</taxon>
        <taxon>Alphaproteobacteria</taxon>
        <taxon>Sphingomonadales</taxon>
        <taxon>Erythrobacteraceae</taxon>
        <taxon>Alteraurantiacibacter</taxon>
    </lineage>
</organism>
<name>A0ABV7EBE0_9SPHN</name>
<evidence type="ECO:0000256" key="2">
    <source>
        <dbReference type="SAM" id="Phobius"/>
    </source>
</evidence>
<accession>A0ABV7EBE0</accession>
<keyword evidence="3" id="KW-0378">Hydrolase</keyword>
<evidence type="ECO:0000313" key="4">
    <source>
        <dbReference type="Proteomes" id="UP001595456"/>
    </source>
</evidence>
<dbReference type="PROSITE" id="PS51904">
    <property type="entry name" value="GLYCOSYL_HYDROL_F25_2"/>
    <property type="match status" value="1"/>
</dbReference>
<dbReference type="InterPro" id="IPR017853">
    <property type="entry name" value="GH"/>
</dbReference>
<dbReference type="GO" id="GO:0016787">
    <property type="term" value="F:hydrolase activity"/>
    <property type="evidence" value="ECO:0007669"/>
    <property type="project" value="UniProtKB-KW"/>
</dbReference>
<keyword evidence="4" id="KW-1185">Reference proteome</keyword>
<gene>
    <name evidence="3" type="ORF">ACFODU_15305</name>
</gene>
<keyword evidence="2" id="KW-1133">Transmembrane helix</keyword>
<dbReference type="RefSeq" id="WP_336924366.1">
    <property type="nucleotide sequence ID" value="NZ_JBANRO010000001.1"/>
</dbReference>
<feature type="transmembrane region" description="Helical" evidence="2">
    <location>
        <begin position="12"/>
        <end position="30"/>
    </location>
</feature>
<sequence length="232" mass="25460">MGRKRVFPWRWRLAAMVLLVLAGGGIWLWWQAQHWTPSRNDFPTQGVLVGAGDGPVDFASLAAVGANFAYIEASRGAEARDAMLSANLRSLMAGALPFGVVHHYDPCVPAERQAANFVTVVPRDGRMLPPAIALDKPARSCDDPAVEAGVESELTTFLNQVEAHTGQRAVLMLSEGFQQAHPIASQIERNLWLERAFLPPDYAGRPFTLWTANPRLWTEASAGPLRWVVVQP</sequence>
<dbReference type="CDD" id="cd00599">
    <property type="entry name" value="GH25_muramidase"/>
    <property type="match status" value="1"/>
</dbReference>
<evidence type="ECO:0000256" key="1">
    <source>
        <dbReference type="ARBA" id="ARBA00010646"/>
    </source>
</evidence>
<dbReference type="SUPFAM" id="SSF51445">
    <property type="entry name" value="(Trans)glycosidases"/>
    <property type="match status" value="1"/>
</dbReference>
<reference evidence="4" key="1">
    <citation type="journal article" date="2019" name="Int. J. Syst. Evol. Microbiol.">
        <title>The Global Catalogue of Microorganisms (GCM) 10K type strain sequencing project: providing services to taxonomists for standard genome sequencing and annotation.</title>
        <authorList>
            <consortium name="The Broad Institute Genomics Platform"/>
            <consortium name="The Broad Institute Genome Sequencing Center for Infectious Disease"/>
            <person name="Wu L."/>
            <person name="Ma J."/>
        </authorList>
    </citation>
    <scope>NUCLEOTIDE SEQUENCE [LARGE SCALE GENOMIC DNA]</scope>
    <source>
        <strain evidence="4">KCTC 52607</strain>
    </source>
</reference>
<proteinExistence type="inferred from homology"/>
<protein>
    <submittedName>
        <fullName evidence="3">Glycoside hydrolase family 25 protein</fullName>
    </submittedName>
</protein>
<dbReference type="Gene3D" id="3.20.20.80">
    <property type="entry name" value="Glycosidases"/>
    <property type="match status" value="1"/>
</dbReference>
<comment type="similarity">
    <text evidence="1">Belongs to the glycosyl hydrolase 25 family.</text>
</comment>
<dbReference type="InterPro" id="IPR002053">
    <property type="entry name" value="Glyco_hydro_25"/>
</dbReference>
<evidence type="ECO:0000313" key="3">
    <source>
        <dbReference type="EMBL" id="MFC3099163.1"/>
    </source>
</evidence>
<keyword evidence="2" id="KW-0812">Transmembrane</keyword>
<dbReference type="EMBL" id="JBHRST010000022">
    <property type="protein sequence ID" value="MFC3099163.1"/>
    <property type="molecule type" value="Genomic_DNA"/>
</dbReference>